<dbReference type="Proteomes" id="UP001482620">
    <property type="component" value="Unassembled WGS sequence"/>
</dbReference>
<keyword evidence="2" id="KW-1185">Reference proteome</keyword>
<accession>A0ABV0U5B9</accession>
<evidence type="ECO:0000313" key="2">
    <source>
        <dbReference type="Proteomes" id="UP001482620"/>
    </source>
</evidence>
<protein>
    <submittedName>
        <fullName evidence="1">Uncharacterized protein</fullName>
    </submittedName>
</protein>
<comment type="caution">
    <text evidence="1">The sequence shown here is derived from an EMBL/GenBank/DDBJ whole genome shotgun (WGS) entry which is preliminary data.</text>
</comment>
<dbReference type="EMBL" id="JAHRIQ010058612">
    <property type="protein sequence ID" value="MEQ2239936.1"/>
    <property type="molecule type" value="Genomic_DNA"/>
</dbReference>
<evidence type="ECO:0000313" key="1">
    <source>
        <dbReference type="EMBL" id="MEQ2239936.1"/>
    </source>
</evidence>
<sequence length="68" mass="7720">MPDMPLHPREAIQMLMGPSNLTCILLDSGRKPDTQRTHTCRALSQLNAWCPVSDPRGKKGRRSHLERI</sequence>
<reference evidence="1 2" key="1">
    <citation type="submission" date="2021-06" db="EMBL/GenBank/DDBJ databases">
        <authorList>
            <person name="Palmer J.M."/>
        </authorList>
    </citation>
    <scope>NUCLEOTIDE SEQUENCE [LARGE SCALE GENOMIC DNA]</scope>
    <source>
        <strain evidence="2">if_2019</strain>
        <tissue evidence="1">Muscle</tissue>
    </source>
</reference>
<name>A0ABV0U5B9_9TELE</name>
<organism evidence="1 2">
    <name type="scientific">Ilyodon furcidens</name>
    <name type="common">goldbreast splitfin</name>
    <dbReference type="NCBI Taxonomy" id="33524"/>
    <lineage>
        <taxon>Eukaryota</taxon>
        <taxon>Metazoa</taxon>
        <taxon>Chordata</taxon>
        <taxon>Craniata</taxon>
        <taxon>Vertebrata</taxon>
        <taxon>Euteleostomi</taxon>
        <taxon>Actinopterygii</taxon>
        <taxon>Neopterygii</taxon>
        <taxon>Teleostei</taxon>
        <taxon>Neoteleostei</taxon>
        <taxon>Acanthomorphata</taxon>
        <taxon>Ovalentaria</taxon>
        <taxon>Atherinomorphae</taxon>
        <taxon>Cyprinodontiformes</taxon>
        <taxon>Goodeidae</taxon>
        <taxon>Ilyodon</taxon>
    </lineage>
</organism>
<proteinExistence type="predicted"/>
<gene>
    <name evidence="1" type="ORF">ILYODFUR_009711</name>
</gene>